<evidence type="ECO:0000313" key="1">
    <source>
        <dbReference type="EMBL" id="EAU90242.1"/>
    </source>
</evidence>
<proteinExistence type="predicted"/>
<dbReference type="SUPFAM" id="SSF54427">
    <property type="entry name" value="NTF2-like"/>
    <property type="match status" value="1"/>
</dbReference>
<dbReference type="RefSeq" id="XP_001831569.1">
    <property type="nucleotide sequence ID" value="XM_001831517.1"/>
</dbReference>
<dbReference type="GeneID" id="6008043"/>
<dbReference type="Proteomes" id="UP000001861">
    <property type="component" value="Unassembled WGS sequence"/>
</dbReference>
<dbReference type="VEuPathDB" id="FungiDB:CC1G_11566"/>
<dbReference type="KEGG" id="cci:CC1G_11566"/>
<keyword evidence="2" id="KW-1185">Reference proteome</keyword>
<dbReference type="OrthoDB" id="10424054at2759"/>
<organism evidence="1 2">
    <name type="scientific">Coprinopsis cinerea (strain Okayama-7 / 130 / ATCC MYA-4618 / FGSC 9003)</name>
    <name type="common">Inky cap fungus</name>
    <name type="synonym">Hormographiella aspergillata</name>
    <dbReference type="NCBI Taxonomy" id="240176"/>
    <lineage>
        <taxon>Eukaryota</taxon>
        <taxon>Fungi</taxon>
        <taxon>Dikarya</taxon>
        <taxon>Basidiomycota</taxon>
        <taxon>Agaricomycotina</taxon>
        <taxon>Agaricomycetes</taxon>
        <taxon>Agaricomycetidae</taxon>
        <taxon>Agaricales</taxon>
        <taxon>Agaricineae</taxon>
        <taxon>Psathyrellaceae</taxon>
        <taxon>Coprinopsis</taxon>
    </lineage>
</organism>
<sequence length="151" mass="16843">MQLEALQQPPLSVSPEEYEAGKQWILDTYNSCEAKDISRLKNFIEDDATIQFSTLPQIATQEQKDAWLGWLSTAVDRHEHVIHSINVLPDRIIMDYDVVYHFSSGETETVAFITTIDKSTTSPKCKGLVISGNISNVLPRWIAQGGPPPSA</sequence>
<protein>
    <recommendedName>
        <fullName evidence="3">SnoaL-like domain-containing protein</fullName>
    </recommendedName>
</protein>
<comment type="caution">
    <text evidence="1">The sequence shown here is derived from an EMBL/GenBank/DDBJ whole genome shotgun (WGS) entry which is preliminary data.</text>
</comment>
<reference evidence="1 2" key="1">
    <citation type="journal article" date="2010" name="Proc. Natl. Acad. Sci. U.S.A.">
        <title>Insights into evolution of multicellular fungi from the assembled chromosomes of the mushroom Coprinopsis cinerea (Coprinus cinereus).</title>
        <authorList>
            <person name="Stajich J.E."/>
            <person name="Wilke S.K."/>
            <person name="Ahren D."/>
            <person name="Au C.H."/>
            <person name="Birren B.W."/>
            <person name="Borodovsky M."/>
            <person name="Burns C."/>
            <person name="Canback B."/>
            <person name="Casselton L.A."/>
            <person name="Cheng C.K."/>
            <person name="Deng J."/>
            <person name="Dietrich F.S."/>
            <person name="Fargo D.C."/>
            <person name="Farman M.L."/>
            <person name="Gathman A.C."/>
            <person name="Goldberg J."/>
            <person name="Guigo R."/>
            <person name="Hoegger P.J."/>
            <person name="Hooker J.B."/>
            <person name="Huggins A."/>
            <person name="James T.Y."/>
            <person name="Kamada T."/>
            <person name="Kilaru S."/>
            <person name="Kodira C."/>
            <person name="Kues U."/>
            <person name="Kupfer D."/>
            <person name="Kwan H.S."/>
            <person name="Lomsadze A."/>
            <person name="Li W."/>
            <person name="Lilly W.W."/>
            <person name="Ma L.J."/>
            <person name="Mackey A.J."/>
            <person name="Manning G."/>
            <person name="Martin F."/>
            <person name="Muraguchi H."/>
            <person name="Natvig D.O."/>
            <person name="Palmerini H."/>
            <person name="Ramesh M.A."/>
            <person name="Rehmeyer C.J."/>
            <person name="Roe B.A."/>
            <person name="Shenoy N."/>
            <person name="Stanke M."/>
            <person name="Ter-Hovhannisyan V."/>
            <person name="Tunlid A."/>
            <person name="Velagapudi R."/>
            <person name="Vision T.J."/>
            <person name="Zeng Q."/>
            <person name="Zolan M.E."/>
            <person name="Pukkila P.J."/>
        </authorList>
    </citation>
    <scope>NUCLEOTIDE SEQUENCE [LARGE SCALE GENOMIC DNA]</scope>
    <source>
        <strain evidence="2">Okayama-7 / 130 / ATCC MYA-4618 / FGSC 9003</strain>
    </source>
</reference>
<name>A8N9R3_COPC7</name>
<dbReference type="InterPro" id="IPR032710">
    <property type="entry name" value="NTF2-like_dom_sf"/>
</dbReference>
<gene>
    <name evidence="1" type="ORF">CC1G_11566</name>
</gene>
<dbReference type="InParanoid" id="A8N9R3"/>
<dbReference type="AlphaFoldDB" id="A8N9R3"/>
<accession>A8N9R3</accession>
<dbReference type="EMBL" id="AACS02000007">
    <property type="protein sequence ID" value="EAU90242.1"/>
    <property type="molecule type" value="Genomic_DNA"/>
</dbReference>
<evidence type="ECO:0008006" key="3">
    <source>
        <dbReference type="Google" id="ProtNLM"/>
    </source>
</evidence>
<evidence type="ECO:0000313" key="2">
    <source>
        <dbReference type="Proteomes" id="UP000001861"/>
    </source>
</evidence>